<dbReference type="Pfam" id="PF03646">
    <property type="entry name" value="FlaG"/>
    <property type="match status" value="1"/>
</dbReference>
<evidence type="ECO:0000256" key="1">
    <source>
        <dbReference type="SAM" id="MobiDB-lite"/>
    </source>
</evidence>
<reference evidence="3" key="2">
    <citation type="submission" date="2015-02" db="EMBL/GenBank/DDBJ databases">
        <title>Complete Genome Sequence of Pelosinus fermentans JBW45.</title>
        <authorList>
            <person name="De Leon K.B."/>
            <person name="Utturkar S.M."/>
            <person name="Camilleri L.B."/>
            <person name="Arkin A.P."/>
            <person name="Fields M.W."/>
            <person name="Brown S.D."/>
            <person name="Wall J.D."/>
        </authorList>
    </citation>
    <scope>NUCLEOTIDE SEQUENCE [LARGE SCALE GENOMIC DNA]</scope>
    <source>
        <strain evidence="3">JBW45</strain>
    </source>
</reference>
<sequence length="107" mass="12297">MKIDRVSSSGTMQNTDNMPDNVEMDKAKNAAEVNSFQLSKAVDILNKKAEEEKKYDVRFAMYKDTNRVIVQVVDKITNQVISTYPPQQILKMAEMVEQELKIIDKKI</sequence>
<keyword evidence="2" id="KW-0966">Cell projection</keyword>
<evidence type="ECO:0000313" key="2">
    <source>
        <dbReference type="EMBL" id="AJQ26076.1"/>
    </source>
</evidence>
<dbReference type="Proteomes" id="UP000005361">
    <property type="component" value="Chromosome"/>
</dbReference>
<dbReference type="RefSeq" id="WP_007959171.1">
    <property type="nucleotide sequence ID" value="NZ_CP010978.1"/>
</dbReference>
<dbReference type="AlphaFoldDB" id="I8TW52"/>
<dbReference type="SUPFAM" id="SSF160214">
    <property type="entry name" value="FlaG-like"/>
    <property type="match status" value="1"/>
</dbReference>
<dbReference type="OrthoDB" id="9799867at2"/>
<feature type="compositionally biased region" description="Polar residues" evidence="1">
    <location>
        <begin position="1"/>
        <end position="18"/>
    </location>
</feature>
<dbReference type="InterPro" id="IPR035924">
    <property type="entry name" value="FlaG-like_sf"/>
</dbReference>
<proteinExistence type="predicted"/>
<gene>
    <name evidence="2" type="ORF">JBW_00724</name>
</gene>
<dbReference type="EMBL" id="CP010978">
    <property type="protein sequence ID" value="AJQ26076.1"/>
    <property type="molecule type" value="Genomic_DNA"/>
</dbReference>
<accession>I8TW52</accession>
<protein>
    <submittedName>
        <fullName evidence="2">Flagellar protein FlaG protein</fullName>
    </submittedName>
</protein>
<dbReference type="HOGENOM" id="CLU_120910_3_2_9"/>
<name>I8TW52_9FIRM</name>
<reference evidence="2 3" key="1">
    <citation type="journal article" date="2015" name="Genome Announc.">
        <title>Complete Genome Sequence of Pelosinus fermentans JBW45, a Member of a Remarkably Competitive Group of Negativicutes in the Firmicutes Phylum.</title>
        <authorList>
            <person name="De Leon K.B."/>
            <person name="Utturkar S.M."/>
            <person name="Camilleri L.B."/>
            <person name="Elias D.A."/>
            <person name="Arkin A.P."/>
            <person name="Fields M.W."/>
            <person name="Brown S.D."/>
            <person name="Wall J.D."/>
        </authorList>
    </citation>
    <scope>NUCLEOTIDE SEQUENCE [LARGE SCALE GENOMIC DNA]</scope>
    <source>
        <strain evidence="2 3">JBW45</strain>
    </source>
</reference>
<dbReference type="KEGG" id="pft:JBW_00724"/>
<dbReference type="STRING" id="1192197.JBW_00724"/>
<keyword evidence="2" id="KW-0969">Cilium</keyword>
<dbReference type="Gene3D" id="3.30.160.170">
    <property type="entry name" value="FlaG-like"/>
    <property type="match status" value="1"/>
</dbReference>
<evidence type="ECO:0000313" key="3">
    <source>
        <dbReference type="Proteomes" id="UP000005361"/>
    </source>
</evidence>
<organism evidence="2 3">
    <name type="scientific">Pelosinus fermentans JBW45</name>
    <dbReference type="NCBI Taxonomy" id="1192197"/>
    <lineage>
        <taxon>Bacteria</taxon>
        <taxon>Bacillati</taxon>
        <taxon>Bacillota</taxon>
        <taxon>Negativicutes</taxon>
        <taxon>Selenomonadales</taxon>
        <taxon>Sporomusaceae</taxon>
        <taxon>Pelosinus</taxon>
    </lineage>
</organism>
<feature type="region of interest" description="Disordered" evidence="1">
    <location>
        <begin position="1"/>
        <end position="24"/>
    </location>
</feature>
<keyword evidence="2" id="KW-0282">Flagellum</keyword>
<dbReference type="InterPro" id="IPR005186">
    <property type="entry name" value="FlaG"/>
</dbReference>